<accession>A0ABR1F0P5</accession>
<keyword evidence="2" id="KW-1185">Reference proteome</keyword>
<proteinExistence type="predicted"/>
<name>A0ABR1F0P5_9ASCO</name>
<reference evidence="1 2" key="1">
    <citation type="submission" date="2024-03" db="EMBL/GenBank/DDBJ databases">
        <title>Genome-scale model development and genomic sequencing of the oleaginous clade Lipomyces.</title>
        <authorList>
            <consortium name="Lawrence Berkeley National Laboratory"/>
            <person name="Czajka J.J."/>
            <person name="Han Y."/>
            <person name="Kim J."/>
            <person name="Mondo S.J."/>
            <person name="Hofstad B.A."/>
            <person name="Robles A."/>
            <person name="Haridas S."/>
            <person name="Riley R."/>
            <person name="LaButti K."/>
            <person name="Pangilinan J."/>
            <person name="Andreopoulos W."/>
            <person name="Lipzen A."/>
            <person name="Yan J."/>
            <person name="Wang M."/>
            <person name="Ng V."/>
            <person name="Grigoriev I.V."/>
            <person name="Spatafora J.W."/>
            <person name="Magnuson J.K."/>
            <person name="Baker S.E."/>
            <person name="Pomraning K.R."/>
        </authorList>
    </citation>
    <scope>NUCLEOTIDE SEQUENCE [LARGE SCALE GENOMIC DNA]</scope>
    <source>
        <strain evidence="1 2">Phaff 52-87</strain>
    </source>
</reference>
<evidence type="ECO:0000313" key="2">
    <source>
        <dbReference type="Proteomes" id="UP001498771"/>
    </source>
</evidence>
<protein>
    <submittedName>
        <fullName evidence="1">Uncharacterized protein</fullName>
    </submittedName>
</protein>
<dbReference type="EMBL" id="JBBJBU010000012">
    <property type="protein sequence ID" value="KAK7203342.1"/>
    <property type="molecule type" value="Genomic_DNA"/>
</dbReference>
<organism evidence="1 2">
    <name type="scientific">Myxozyma melibiosi</name>
    <dbReference type="NCBI Taxonomy" id="54550"/>
    <lineage>
        <taxon>Eukaryota</taxon>
        <taxon>Fungi</taxon>
        <taxon>Dikarya</taxon>
        <taxon>Ascomycota</taxon>
        <taxon>Saccharomycotina</taxon>
        <taxon>Lipomycetes</taxon>
        <taxon>Lipomycetales</taxon>
        <taxon>Lipomycetaceae</taxon>
        <taxon>Myxozyma</taxon>
    </lineage>
</organism>
<dbReference type="GeneID" id="90036715"/>
<dbReference type="Proteomes" id="UP001498771">
    <property type="component" value="Unassembled WGS sequence"/>
</dbReference>
<evidence type="ECO:0000313" key="1">
    <source>
        <dbReference type="EMBL" id="KAK7203342.1"/>
    </source>
</evidence>
<sequence length="373" mass="42516">MAEDKKKLLELPRSNATNGPLNLKIAQARAVEYYPGYEVSERILYTMIDLREVITPLSEIVAEVPRQVHIVGSKQLYRQIKDTVCSGHNVMMNGHYLFEGVRVVLDDRIQGLVLNNTGRVHQAGSRLAERLKTAILANANAAAQHDLQYRVYTGSPIVYSIKHGDGNEWIRPDQVLGLVDDMLSVSRPVWAAILLVGYSDDGDQLRESARAFLIPPQDEEPERVDMVILVDVPYHQEYETLDDLPEYVDVSYYMRNSECTTIEKVYQARVSKLDPVIAFDLAYMGINTTETTVDDALRQLESEADEPGRSIRMSPEEEKYPGEWMIRHSTSARVTVDRTLVNSWLEDVFEERRVEASVFYEEQRMANRSCTIV</sequence>
<dbReference type="RefSeq" id="XP_064766375.1">
    <property type="nucleotide sequence ID" value="XM_064911203.1"/>
</dbReference>
<gene>
    <name evidence="1" type="ORF">BZA70DRAFT_269208</name>
</gene>
<comment type="caution">
    <text evidence="1">The sequence shown here is derived from an EMBL/GenBank/DDBJ whole genome shotgun (WGS) entry which is preliminary data.</text>
</comment>